<dbReference type="Proteomes" id="UP000663828">
    <property type="component" value="Unassembled WGS sequence"/>
</dbReference>
<organism evidence="3 5">
    <name type="scientific">Adineta ricciae</name>
    <name type="common">Rotifer</name>
    <dbReference type="NCBI Taxonomy" id="249248"/>
    <lineage>
        <taxon>Eukaryota</taxon>
        <taxon>Metazoa</taxon>
        <taxon>Spiralia</taxon>
        <taxon>Gnathifera</taxon>
        <taxon>Rotifera</taxon>
        <taxon>Eurotatoria</taxon>
        <taxon>Bdelloidea</taxon>
        <taxon>Adinetida</taxon>
        <taxon>Adinetidae</taxon>
        <taxon>Adineta</taxon>
    </lineage>
</organism>
<dbReference type="EMBL" id="CAJNOR010000271">
    <property type="protein sequence ID" value="CAF0862265.1"/>
    <property type="molecule type" value="Genomic_DNA"/>
</dbReference>
<protein>
    <submittedName>
        <fullName evidence="3">Uncharacterized protein</fullName>
    </submittedName>
</protein>
<evidence type="ECO:0000313" key="3">
    <source>
        <dbReference type="EMBL" id="CAF0917057.1"/>
    </source>
</evidence>
<evidence type="ECO:0000313" key="2">
    <source>
        <dbReference type="EMBL" id="CAF0862265.1"/>
    </source>
</evidence>
<dbReference type="OrthoDB" id="10015391at2759"/>
<keyword evidence="4" id="KW-1185">Reference proteome</keyword>
<dbReference type="AlphaFoldDB" id="A0A814AQT3"/>
<sequence>MFLFDVENNLNRLLTLSKPSIQYVPDILSKLKKLHSKQIELEEKFNQIGNEIDKSSYQIFRKYLWNFCSDVYDWRSLARSLYRLEQLIQQLENYQLREIIEKDFKILFREFTLLIKDLITMQIKSETRQIDQSIEKLKMCMKSLKESVRTAQKRVYQCQTDVNILERILQAADNIDFDSKAFDQQDQVNINLLKLQDNLKEKSTKNDLIKFRMYIDQQVKRLIELNKQNAKELEQIKRMKTASCQAHQMQTFLSTDLPSNVKPHRMSSYQSSQPYRTFELEEIRRYQRQALTRSPYGTIPLYRRQAWAAANLFPNHSLHFLRYMQNSLRMQIHQLLGYSPSDIYCLNRLKQGDRRVKKEIFRQTQEISIVGTNNQLYRCRIDSCETMRVTNAKQAKTKVKMTEDEKAENMKINFDEFDPLRNTLPNEHLFQYLDWQSHFNEQDLSNELCRELFDHWQTVVCEEQPCQCRSEEEHQSDEIQSIGSSDHHHHHQCICRECACSCEKYFENEESIDEDTLPINDSIEEIALDQSNDEIIENVSIAKPVEEIAQSDCFINRDDEWTRQLDPFSSAHLACISNSFDLDDPIAFRQEIFNRHCRSPH</sequence>
<comment type="caution">
    <text evidence="3">The sequence shown here is derived from an EMBL/GenBank/DDBJ whole genome shotgun (WGS) entry which is preliminary data.</text>
</comment>
<evidence type="ECO:0000313" key="5">
    <source>
        <dbReference type="Proteomes" id="UP000663852"/>
    </source>
</evidence>
<feature type="coiled-coil region" evidence="1">
    <location>
        <begin position="215"/>
        <end position="242"/>
    </location>
</feature>
<dbReference type="EMBL" id="CAJNOJ010000037">
    <property type="protein sequence ID" value="CAF0917057.1"/>
    <property type="molecule type" value="Genomic_DNA"/>
</dbReference>
<name>A0A814AQT3_ADIRI</name>
<evidence type="ECO:0000256" key="1">
    <source>
        <dbReference type="SAM" id="Coils"/>
    </source>
</evidence>
<proteinExistence type="predicted"/>
<reference evidence="3" key="1">
    <citation type="submission" date="2021-02" db="EMBL/GenBank/DDBJ databases">
        <authorList>
            <person name="Nowell W R."/>
        </authorList>
    </citation>
    <scope>NUCLEOTIDE SEQUENCE</scope>
</reference>
<gene>
    <name evidence="3" type="ORF">EDS130_LOCUS10568</name>
    <name evidence="2" type="ORF">XAT740_LOCUS6052</name>
</gene>
<dbReference type="Proteomes" id="UP000663852">
    <property type="component" value="Unassembled WGS sequence"/>
</dbReference>
<keyword evidence="1" id="KW-0175">Coiled coil</keyword>
<accession>A0A814AQT3</accession>
<evidence type="ECO:0000313" key="4">
    <source>
        <dbReference type="Proteomes" id="UP000663828"/>
    </source>
</evidence>